<dbReference type="EMBL" id="PDJC01000001">
    <property type="protein sequence ID" value="PFG18423.1"/>
    <property type="molecule type" value="Genomic_DNA"/>
</dbReference>
<organism evidence="9 10">
    <name type="scientific">Propionicimonas paludicola</name>
    <dbReference type="NCBI Taxonomy" id="185243"/>
    <lineage>
        <taxon>Bacteria</taxon>
        <taxon>Bacillati</taxon>
        <taxon>Actinomycetota</taxon>
        <taxon>Actinomycetes</taxon>
        <taxon>Propionibacteriales</taxon>
        <taxon>Nocardioidaceae</taxon>
        <taxon>Propionicimonas</taxon>
    </lineage>
</organism>
<dbReference type="AlphaFoldDB" id="A0A2A9CVJ2"/>
<keyword evidence="6 7" id="KW-0482">Metalloprotease</keyword>
<accession>A0A2A9CVJ2</accession>
<evidence type="ECO:0000313" key="10">
    <source>
        <dbReference type="Proteomes" id="UP000226079"/>
    </source>
</evidence>
<dbReference type="GO" id="GO:0006508">
    <property type="term" value="P:proteolysis"/>
    <property type="evidence" value="ECO:0007669"/>
    <property type="project" value="UniProtKB-KW"/>
</dbReference>
<evidence type="ECO:0000256" key="1">
    <source>
        <dbReference type="ARBA" id="ARBA00006040"/>
    </source>
</evidence>
<dbReference type="Gene3D" id="1.10.1370.10">
    <property type="entry name" value="Neurolysin, domain 3"/>
    <property type="match status" value="1"/>
</dbReference>
<dbReference type="GO" id="GO:0005829">
    <property type="term" value="C:cytosol"/>
    <property type="evidence" value="ECO:0007669"/>
    <property type="project" value="TreeGrafter"/>
</dbReference>
<protein>
    <submittedName>
        <fullName evidence="9">Peptidyl-dipeptidase Dcp</fullName>
    </submittedName>
</protein>
<proteinExistence type="inferred from homology"/>
<dbReference type="InterPro" id="IPR034005">
    <property type="entry name" value="M3A_DCP"/>
</dbReference>
<feature type="domain" description="Peptidase M3A/M3B catalytic" evidence="8">
    <location>
        <begin position="237"/>
        <end position="683"/>
    </location>
</feature>
<evidence type="ECO:0000256" key="2">
    <source>
        <dbReference type="ARBA" id="ARBA00022670"/>
    </source>
</evidence>
<dbReference type="RefSeq" id="WP_098461782.1">
    <property type="nucleotide sequence ID" value="NZ_PDJC01000001.1"/>
</dbReference>
<reference evidence="9 10" key="1">
    <citation type="submission" date="2017-10" db="EMBL/GenBank/DDBJ databases">
        <title>Sequencing the genomes of 1000 actinobacteria strains.</title>
        <authorList>
            <person name="Klenk H.-P."/>
        </authorList>
    </citation>
    <scope>NUCLEOTIDE SEQUENCE [LARGE SCALE GENOMIC DNA]</scope>
    <source>
        <strain evidence="9 10">DSM 15597</strain>
    </source>
</reference>
<dbReference type="InterPro" id="IPR001567">
    <property type="entry name" value="Pept_M3A_M3B_dom"/>
</dbReference>
<dbReference type="PANTHER" id="PTHR43660">
    <property type="entry name" value="DIPEPTIDYL CARBOXYPEPTIDASE"/>
    <property type="match status" value="1"/>
</dbReference>
<evidence type="ECO:0000256" key="4">
    <source>
        <dbReference type="ARBA" id="ARBA00022801"/>
    </source>
</evidence>
<dbReference type="CDD" id="cd06456">
    <property type="entry name" value="M3A_DCP"/>
    <property type="match status" value="1"/>
</dbReference>
<keyword evidence="4 7" id="KW-0378">Hydrolase</keyword>
<dbReference type="Gene3D" id="3.40.390.10">
    <property type="entry name" value="Collagenase (Catalytic Domain)"/>
    <property type="match status" value="1"/>
</dbReference>
<keyword evidence="5 7" id="KW-0862">Zinc</keyword>
<evidence type="ECO:0000256" key="3">
    <source>
        <dbReference type="ARBA" id="ARBA00022723"/>
    </source>
</evidence>
<keyword evidence="3 7" id="KW-0479">Metal-binding</keyword>
<dbReference type="GO" id="GO:0046872">
    <property type="term" value="F:metal ion binding"/>
    <property type="evidence" value="ECO:0007669"/>
    <property type="project" value="UniProtKB-UniRule"/>
</dbReference>
<evidence type="ECO:0000256" key="7">
    <source>
        <dbReference type="RuleBase" id="RU003435"/>
    </source>
</evidence>
<dbReference type="SUPFAM" id="SSF55486">
    <property type="entry name" value="Metalloproteases ('zincins'), catalytic domain"/>
    <property type="match status" value="1"/>
</dbReference>
<evidence type="ECO:0000256" key="6">
    <source>
        <dbReference type="ARBA" id="ARBA00023049"/>
    </source>
</evidence>
<sequence>MPLDAANPFASPSVLPFGLPDFTAIADTDYQPAIEAGMAEQLAELDAIATNPEPADLANVIEAWERSGELFTRAANAFYTKQPADTNDVLDAAEAAIATAWAAHHDAIYLNRALYDRVAALDERVRAGEVTLDEQSAYWLTRKLADFVRAGVNLPDEPRAQLQQLNARIAELQSAFGRESLAGMNEAAVLVTDPAELDGLSPAEVAAAAELAAGRGLEGWLIEVENTTGQRCLDVLTNRGLRERVHRAAIGRGLSGAHDTRAIVAELARLRAQRAALLGFASHADYAASDGCAGSAAAVWELFTKLAPAAVGNAKAEAAELAELWAEIAPGESFEAWDWQFVSEQLRTKRFALDSGRLRPYLELERVLHEGVFAAANGLFGITFTERTDLRGYNDEVRVFEVDEADGTPIGLFLADFYTRGGKQGGAWMNNVRDQNHLLRQLPIVTNNSNLVKPPAGEPTLMTWDDVITLFHEFGHALHGLLSDTQYRSQSGTETPRDFVEYPSQVNEMWALEPSLLRAYAVHYATGEPLPAAWVETLIGSNRYGQGYKTTEYLGAALLDQVWHSTPLAELPSGPDEVEAFEQAALAKVGLDYPLVPPRYRSTYFRHSFEGGYDAGYYAYLWSEVMDADTVAFITANGGLTRENGERYRRRLLARGGSIDSMQAFRDYRGTDPDLAHLLERRGLA</sequence>
<dbReference type="OrthoDB" id="9773538at2"/>
<dbReference type="PANTHER" id="PTHR43660:SF1">
    <property type="entry name" value="DIPEPTIDYL CARBOXYPEPTIDASE"/>
    <property type="match status" value="1"/>
</dbReference>
<keyword evidence="10" id="KW-1185">Reference proteome</keyword>
<dbReference type="GO" id="GO:0004222">
    <property type="term" value="F:metalloendopeptidase activity"/>
    <property type="evidence" value="ECO:0007669"/>
    <property type="project" value="InterPro"/>
</dbReference>
<dbReference type="Proteomes" id="UP000226079">
    <property type="component" value="Unassembled WGS sequence"/>
</dbReference>
<dbReference type="InterPro" id="IPR024077">
    <property type="entry name" value="Neurolysin/TOP_dom2"/>
</dbReference>
<dbReference type="GO" id="GO:0004180">
    <property type="term" value="F:carboxypeptidase activity"/>
    <property type="evidence" value="ECO:0007669"/>
    <property type="project" value="TreeGrafter"/>
</dbReference>
<evidence type="ECO:0000256" key="5">
    <source>
        <dbReference type="ARBA" id="ARBA00022833"/>
    </source>
</evidence>
<keyword evidence="2 7" id="KW-0645">Protease</keyword>
<dbReference type="Pfam" id="PF01432">
    <property type="entry name" value="Peptidase_M3"/>
    <property type="match status" value="1"/>
</dbReference>
<dbReference type="Gene3D" id="1.10.1370.40">
    <property type="match status" value="1"/>
</dbReference>
<dbReference type="FunFam" id="3.40.390.10:FF:000009">
    <property type="entry name" value="Oligopeptidase A"/>
    <property type="match status" value="1"/>
</dbReference>
<name>A0A2A9CVJ2_9ACTN</name>
<dbReference type="InterPro" id="IPR024079">
    <property type="entry name" value="MetalloPept_cat_dom_sf"/>
</dbReference>
<comment type="cofactor">
    <cofactor evidence="7">
        <name>Zn(2+)</name>
        <dbReference type="ChEBI" id="CHEBI:29105"/>
    </cofactor>
    <text evidence="7">Binds 1 zinc ion.</text>
</comment>
<comment type="caution">
    <text evidence="9">The sequence shown here is derived from an EMBL/GenBank/DDBJ whole genome shotgun (WGS) entry which is preliminary data.</text>
</comment>
<evidence type="ECO:0000259" key="8">
    <source>
        <dbReference type="Pfam" id="PF01432"/>
    </source>
</evidence>
<dbReference type="InterPro" id="IPR045090">
    <property type="entry name" value="Pept_M3A_M3B"/>
</dbReference>
<evidence type="ECO:0000313" key="9">
    <source>
        <dbReference type="EMBL" id="PFG18423.1"/>
    </source>
</evidence>
<gene>
    <name evidence="9" type="ORF">ATK74_3011</name>
</gene>
<comment type="similarity">
    <text evidence="1 7">Belongs to the peptidase M3 family.</text>
</comment>